<dbReference type="RefSeq" id="WP_126335780.1">
    <property type="nucleotide sequence ID" value="NZ_AP022604.1"/>
</dbReference>
<name>A0A448ICP4_MYCCI</name>
<evidence type="ECO:0000256" key="1">
    <source>
        <dbReference type="SAM" id="Phobius"/>
    </source>
</evidence>
<dbReference type="Proteomes" id="UP000282551">
    <property type="component" value="Chromosome"/>
</dbReference>
<evidence type="ECO:0000313" key="3">
    <source>
        <dbReference type="Proteomes" id="UP000282551"/>
    </source>
</evidence>
<accession>A0A448ICP4</accession>
<proteinExistence type="predicted"/>
<keyword evidence="1" id="KW-0812">Transmembrane</keyword>
<reference evidence="2 3" key="1">
    <citation type="submission" date="2018-12" db="EMBL/GenBank/DDBJ databases">
        <authorList>
            <consortium name="Pathogen Informatics"/>
        </authorList>
    </citation>
    <scope>NUCLEOTIDE SEQUENCE [LARGE SCALE GENOMIC DNA]</scope>
    <source>
        <strain evidence="2 3">NCTC10485</strain>
    </source>
</reference>
<dbReference type="AlphaFoldDB" id="A0A448ICP4"/>
<keyword evidence="1" id="KW-1133">Transmembrane helix</keyword>
<feature type="transmembrane region" description="Helical" evidence="1">
    <location>
        <begin position="6"/>
        <end position="26"/>
    </location>
</feature>
<protein>
    <submittedName>
        <fullName evidence="2">Uncharacterized protein</fullName>
    </submittedName>
</protein>
<organism evidence="2 3">
    <name type="scientific">Mycolicibacterium chitae</name>
    <name type="common">Mycobacterium chitae</name>
    <dbReference type="NCBI Taxonomy" id="1792"/>
    <lineage>
        <taxon>Bacteria</taxon>
        <taxon>Bacillati</taxon>
        <taxon>Actinomycetota</taxon>
        <taxon>Actinomycetes</taxon>
        <taxon>Mycobacteriales</taxon>
        <taxon>Mycobacteriaceae</taxon>
        <taxon>Mycolicibacterium</taxon>
    </lineage>
</organism>
<keyword evidence="3" id="KW-1185">Reference proteome</keyword>
<keyword evidence="1" id="KW-0472">Membrane</keyword>
<gene>
    <name evidence="2" type="ORF">NCTC10485_04534</name>
</gene>
<evidence type="ECO:0000313" key="2">
    <source>
        <dbReference type="EMBL" id="VEG50216.1"/>
    </source>
</evidence>
<dbReference type="EMBL" id="LR134355">
    <property type="protein sequence ID" value="VEG50216.1"/>
    <property type="molecule type" value="Genomic_DNA"/>
</dbReference>
<sequence length="73" mass="7684">MNESTLTRTVIAAAGAALLVVVLRLFGRKRSTVKATAADIEAMIAALDPVSRAAVLARLSHDGVDVVKERLGR</sequence>